<keyword evidence="3" id="KW-1185">Reference proteome</keyword>
<dbReference type="EMBL" id="RQTK01001417">
    <property type="protein sequence ID" value="RUS70404.1"/>
    <property type="molecule type" value="Genomic_DNA"/>
</dbReference>
<evidence type="ECO:0000313" key="2">
    <source>
        <dbReference type="EMBL" id="RUS70404.1"/>
    </source>
</evidence>
<name>A0A3S1AYD3_ELYCH</name>
<organism evidence="2 3">
    <name type="scientific">Elysia chlorotica</name>
    <name type="common">Eastern emerald elysia</name>
    <name type="synonym">Sea slug</name>
    <dbReference type="NCBI Taxonomy" id="188477"/>
    <lineage>
        <taxon>Eukaryota</taxon>
        <taxon>Metazoa</taxon>
        <taxon>Spiralia</taxon>
        <taxon>Lophotrochozoa</taxon>
        <taxon>Mollusca</taxon>
        <taxon>Gastropoda</taxon>
        <taxon>Heterobranchia</taxon>
        <taxon>Euthyneura</taxon>
        <taxon>Panpulmonata</taxon>
        <taxon>Sacoglossa</taxon>
        <taxon>Placobranchoidea</taxon>
        <taxon>Plakobranchidae</taxon>
        <taxon>Elysia</taxon>
    </lineage>
</organism>
<reference evidence="2 3" key="1">
    <citation type="submission" date="2019-01" db="EMBL/GenBank/DDBJ databases">
        <title>A draft genome assembly of the solar-powered sea slug Elysia chlorotica.</title>
        <authorList>
            <person name="Cai H."/>
            <person name="Li Q."/>
            <person name="Fang X."/>
            <person name="Li J."/>
            <person name="Curtis N.E."/>
            <person name="Altenburger A."/>
            <person name="Shibata T."/>
            <person name="Feng M."/>
            <person name="Maeda T."/>
            <person name="Schwartz J.A."/>
            <person name="Shigenobu S."/>
            <person name="Lundholm N."/>
            <person name="Nishiyama T."/>
            <person name="Yang H."/>
            <person name="Hasebe M."/>
            <person name="Li S."/>
            <person name="Pierce S.K."/>
            <person name="Wang J."/>
        </authorList>
    </citation>
    <scope>NUCLEOTIDE SEQUENCE [LARGE SCALE GENOMIC DNA]</scope>
    <source>
        <strain evidence="2">EC2010</strain>
        <tissue evidence="2">Whole organism of an adult</tissue>
    </source>
</reference>
<dbReference type="AlphaFoldDB" id="A0A3S1AYD3"/>
<dbReference type="Proteomes" id="UP000271974">
    <property type="component" value="Unassembled WGS sequence"/>
</dbReference>
<comment type="caution">
    <text evidence="2">The sequence shown here is derived from an EMBL/GenBank/DDBJ whole genome shotgun (WGS) entry which is preliminary data.</text>
</comment>
<evidence type="ECO:0000313" key="3">
    <source>
        <dbReference type="Proteomes" id="UP000271974"/>
    </source>
</evidence>
<protein>
    <submittedName>
        <fullName evidence="2">Uncharacterized protein</fullName>
    </submittedName>
</protein>
<dbReference type="OrthoDB" id="6059742at2759"/>
<proteinExistence type="predicted"/>
<evidence type="ECO:0000256" key="1">
    <source>
        <dbReference type="SAM" id="MobiDB-lite"/>
    </source>
</evidence>
<accession>A0A3S1AYD3</accession>
<sequence>MAADTKEFNKVVDIPFPEVPPTVKSKHTVQEQIDEMRLWFKAFKEQDHSVRDYRKYFKPNLCYLEGGWTLNAKTLDEPFQSDRHQLDATSWFDLQEKIRWTSYAGSKSNLENFAFLPTMMYNITDGLPQYAQWNYRILCHPLKQDVPTSYLKVQDDLSTRMRRKYRWDKIESQRSARYKINEFGTERNTQYTFLDALMAEIPGKDNYGANISDAAFGLQTFDISKSGNVPLNAGHYHRWYKVARAGAMGLQSLGDKEQRFLCFDVNGNSSYVNYKHNLSLDPLFNLSLSLSPPLSLSPSLPPSPSTPVEFYHGDTSEHDAADTARSGASVLDAKGDLKRCAPTGFRILTPNIDGVGSVRIRYPVFPVHSEGSTVGMELEVHRSHYTCFFVAGCTSLHVVTPPRNPPGLHGHEFTITAAEHKALLNGTDLQVTTSYNLGHNHQLTIYWHQNQHVYYIRKCDDQTVACWDGHGALLTRVRV</sequence>
<feature type="region of interest" description="Disordered" evidence="1">
    <location>
        <begin position="297"/>
        <end position="319"/>
    </location>
</feature>
<gene>
    <name evidence="2" type="ORF">EGW08_021832</name>
</gene>
<dbReference type="STRING" id="188477.A0A3S1AYD3"/>